<name>W6MKK3_9ASCO</name>
<evidence type="ECO:0000313" key="2">
    <source>
        <dbReference type="EMBL" id="CDK25257.1"/>
    </source>
</evidence>
<feature type="signal peptide" evidence="1">
    <location>
        <begin position="1"/>
        <end position="19"/>
    </location>
</feature>
<organism evidence="2 3">
    <name type="scientific">Kuraishia capsulata CBS 1993</name>
    <dbReference type="NCBI Taxonomy" id="1382522"/>
    <lineage>
        <taxon>Eukaryota</taxon>
        <taxon>Fungi</taxon>
        <taxon>Dikarya</taxon>
        <taxon>Ascomycota</taxon>
        <taxon>Saccharomycotina</taxon>
        <taxon>Pichiomycetes</taxon>
        <taxon>Pichiales</taxon>
        <taxon>Pichiaceae</taxon>
        <taxon>Kuraishia</taxon>
    </lineage>
</organism>
<dbReference type="EMBL" id="HG793125">
    <property type="protein sequence ID" value="CDK25257.1"/>
    <property type="molecule type" value="Genomic_DNA"/>
</dbReference>
<dbReference type="HOGENOM" id="CLU_2133874_0_0_1"/>
<sequence length="113" mass="13218">MILFFVDCIFRLLIPPSLSDQLCRSSSPSPSITFIIFQGRGFSVIFLRKVFVHLCHHHRYFLYICFVCFPYHCITLWERETLTVDLGLEEEHARSKNCFTETLLNGSDLCHSL</sequence>
<proteinExistence type="predicted"/>
<evidence type="ECO:0000313" key="3">
    <source>
        <dbReference type="Proteomes" id="UP000019384"/>
    </source>
</evidence>
<keyword evidence="1" id="KW-0732">Signal</keyword>
<protein>
    <submittedName>
        <fullName evidence="2">Uncharacterized protein</fullName>
    </submittedName>
</protein>
<evidence type="ECO:0000256" key="1">
    <source>
        <dbReference type="SAM" id="SignalP"/>
    </source>
</evidence>
<reference evidence="2" key="1">
    <citation type="submission" date="2013-12" db="EMBL/GenBank/DDBJ databases">
        <authorList>
            <person name="Genoscope - CEA"/>
        </authorList>
    </citation>
    <scope>NUCLEOTIDE SEQUENCE</scope>
    <source>
        <strain evidence="2">CBS 1993</strain>
    </source>
</reference>
<dbReference type="Proteomes" id="UP000019384">
    <property type="component" value="Unassembled WGS sequence"/>
</dbReference>
<keyword evidence="3" id="KW-1185">Reference proteome</keyword>
<feature type="chain" id="PRO_5004880274" evidence="1">
    <location>
        <begin position="20"/>
        <end position="113"/>
    </location>
</feature>
<accession>W6MKK3</accession>
<dbReference type="GeneID" id="34518657"/>
<dbReference type="RefSeq" id="XP_022457269.1">
    <property type="nucleotide sequence ID" value="XM_022605841.1"/>
</dbReference>
<reference evidence="2" key="2">
    <citation type="submission" date="2014-02" db="EMBL/GenBank/DDBJ databases">
        <title>Complete DNA sequence of /Kuraishia capsulata/ illustrates novel genomic features among budding yeasts (/Saccharomycotina/).</title>
        <authorList>
            <person name="Morales L."/>
            <person name="Noel B."/>
            <person name="Porcel B."/>
            <person name="Marcet-Houben M."/>
            <person name="Hullo M-F."/>
            <person name="Sacerdot C."/>
            <person name="Tekaia F."/>
            <person name="Leh-Louis V."/>
            <person name="Despons L."/>
            <person name="Khanna V."/>
            <person name="Aury J-M."/>
            <person name="Barbe V."/>
            <person name="Couloux A."/>
            <person name="Labadie K."/>
            <person name="Pelletier E."/>
            <person name="Souciet J-L."/>
            <person name="Boekhout T."/>
            <person name="Gabaldon T."/>
            <person name="Wincker P."/>
            <person name="Dujon B."/>
        </authorList>
    </citation>
    <scope>NUCLEOTIDE SEQUENCE</scope>
    <source>
        <strain evidence="2">CBS 1993</strain>
    </source>
</reference>
<gene>
    <name evidence="2" type="ORF">KUCA_T00001224001</name>
</gene>
<dbReference type="AlphaFoldDB" id="W6MKK3"/>